<protein>
    <submittedName>
        <fullName evidence="2">Uncharacterized protein</fullName>
    </submittedName>
</protein>
<accession>A0A1B7TA44</accession>
<organism evidence="2 3">
    <name type="scientific">Hanseniaspora valbyensis NRRL Y-1626</name>
    <dbReference type="NCBI Taxonomy" id="766949"/>
    <lineage>
        <taxon>Eukaryota</taxon>
        <taxon>Fungi</taxon>
        <taxon>Dikarya</taxon>
        <taxon>Ascomycota</taxon>
        <taxon>Saccharomycotina</taxon>
        <taxon>Saccharomycetes</taxon>
        <taxon>Saccharomycodales</taxon>
        <taxon>Saccharomycodaceae</taxon>
        <taxon>Hanseniaspora</taxon>
    </lineage>
</organism>
<evidence type="ECO:0000256" key="1">
    <source>
        <dbReference type="SAM" id="MobiDB-lite"/>
    </source>
</evidence>
<evidence type="ECO:0000313" key="2">
    <source>
        <dbReference type="EMBL" id="OBA25612.1"/>
    </source>
</evidence>
<gene>
    <name evidence="2" type="ORF">HANVADRAFT_3581</name>
</gene>
<dbReference type="AlphaFoldDB" id="A0A1B7TA44"/>
<dbReference type="EMBL" id="LXPE01000063">
    <property type="protein sequence ID" value="OBA25612.1"/>
    <property type="molecule type" value="Genomic_DNA"/>
</dbReference>
<dbReference type="Proteomes" id="UP000092321">
    <property type="component" value="Unassembled WGS sequence"/>
</dbReference>
<proteinExistence type="predicted"/>
<reference evidence="3" key="1">
    <citation type="journal article" date="2016" name="Proc. Natl. Acad. Sci. U.S.A.">
        <title>Comparative genomics of biotechnologically important yeasts.</title>
        <authorList>
            <person name="Riley R."/>
            <person name="Haridas S."/>
            <person name="Wolfe K.H."/>
            <person name="Lopes M.R."/>
            <person name="Hittinger C.T."/>
            <person name="Goeker M."/>
            <person name="Salamov A.A."/>
            <person name="Wisecaver J.H."/>
            <person name="Long T.M."/>
            <person name="Calvey C.H."/>
            <person name="Aerts A.L."/>
            <person name="Barry K.W."/>
            <person name="Choi C."/>
            <person name="Clum A."/>
            <person name="Coughlan A.Y."/>
            <person name="Deshpande S."/>
            <person name="Douglass A.P."/>
            <person name="Hanson S.J."/>
            <person name="Klenk H.-P."/>
            <person name="LaButti K.M."/>
            <person name="Lapidus A."/>
            <person name="Lindquist E.A."/>
            <person name="Lipzen A.M."/>
            <person name="Meier-Kolthoff J.P."/>
            <person name="Ohm R.A."/>
            <person name="Otillar R.P."/>
            <person name="Pangilinan J.L."/>
            <person name="Peng Y."/>
            <person name="Rokas A."/>
            <person name="Rosa C.A."/>
            <person name="Scheuner C."/>
            <person name="Sibirny A.A."/>
            <person name="Slot J.C."/>
            <person name="Stielow J.B."/>
            <person name="Sun H."/>
            <person name="Kurtzman C.P."/>
            <person name="Blackwell M."/>
            <person name="Grigoriev I.V."/>
            <person name="Jeffries T.W."/>
        </authorList>
    </citation>
    <scope>NUCLEOTIDE SEQUENCE [LARGE SCALE GENOMIC DNA]</scope>
    <source>
        <strain evidence="3">NRRL Y-1626</strain>
    </source>
</reference>
<feature type="compositionally biased region" description="Low complexity" evidence="1">
    <location>
        <begin position="256"/>
        <end position="290"/>
    </location>
</feature>
<name>A0A1B7TA44_9ASCO</name>
<evidence type="ECO:0000313" key="3">
    <source>
        <dbReference type="Proteomes" id="UP000092321"/>
    </source>
</evidence>
<feature type="non-terminal residue" evidence="2">
    <location>
        <position position="1"/>
    </location>
</feature>
<comment type="caution">
    <text evidence="2">The sequence shown here is derived from an EMBL/GenBank/DDBJ whole genome shotgun (WGS) entry which is preliminary data.</text>
</comment>
<sequence length="290" mass="33419">AITTQSHQRHHTEITTIQSGKDRLLEDCVKAVIEYQSFVERESKKLQPLINNNLFGEEDLDNVGIEDLTKLQQQNTLNLIIPSRYIESKKTGIMSYLLKFAQSIAISTASNERTFADLRNSEEEFKSSDELLEAYLHLFMWEREDSELCFFKKMRNGLEVRRQRDLDYGIFMDPAGTTKKNRRNTNNNINVNRRSNRNTTNNSNINNQSSFNTNNNNNNNEESNDNRNNNNNVNNQSNENTNNNTNVNEQSDKNTNRNNNVNKKSNGNTNNNFNKNTNVGNAANDLNNNL</sequence>
<keyword evidence="3" id="KW-1185">Reference proteome</keyword>
<feature type="compositionally biased region" description="Low complexity" evidence="1">
    <location>
        <begin position="184"/>
        <end position="248"/>
    </location>
</feature>
<feature type="region of interest" description="Disordered" evidence="1">
    <location>
        <begin position="172"/>
        <end position="290"/>
    </location>
</feature>